<dbReference type="InterPro" id="IPR002130">
    <property type="entry name" value="Cyclophilin-type_PPIase_dom"/>
</dbReference>
<protein>
    <submittedName>
        <fullName evidence="2">Peptidylprolyl isomerase</fullName>
    </submittedName>
</protein>
<organism evidence="2 3">
    <name type="scientific">Sphingomonas hankookensis</name>
    <dbReference type="NCBI Taxonomy" id="563996"/>
    <lineage>
        <taxon>Bacteria</taxon>
        <taxon>Pseudomonadati</taxon>
        <taxon>Pseudomonadota</taxon>
        <taxon>Alphaproteobacteria</taxon>
        <taxon>Sphingomonadales</taxon>
        <taxon>Sphingomonadaceae</taxon>
        <taxon>Sphingomonas</taxon>
    </lineage>
</organism>
<comment type="caution">
    <text evidence="2">The sequence shown here is derived from an EMBL/GenBank/DDBJ whole genome shotgun (WGS) entry which is preliminary data.</text>
</comment>
<evidence type="ECO:0000259" key="1">
    <source>
        <dbReference type="PROSITE" id="PS50072"/>
    </source>
</evidence>
<dbReference type="Gene3D" id="2.40.100.10">
    <property type="entry name" value="Cyclophilin-like"/>
    <property type="match status" value="1"/>
</dbReference>
<dbReference type="InterPro" id="IPR029000">
    <property type="entry name" value="Cyclophilin-like_dom_sf"/>
</dbReference>
<proteinExistence type="predicted"/>
<dbReference type="Pfam" id="PF00160">
    <property type="entry name" value="Pro_isomerase"/>
    <property type="match status" value="1"/>
</dbReference>
<sequence>MPRVAIVTTAGTLTVEVEVKRAPITAANFLRYVDQKRLDGVSFYRIVKVGPEFGFVQFGPHTDAKKYLPPIKHEPTTLTGLSHTDGTLSVARLGLGTARGEFTISVGDQRRALDAAPGVPADGQGYAAFARVVDGRDVLVKILDTPVDPTKASNGAFKGEMPAAPVKVITARRVLK</sequence>
<evidence type="ECO:0000313" key="3">
    <source>
        <dbReference type="Proteomes" id="UP000076609"/>
    </source>
</evidence>
<dbReference type="Proteomes" id="UP000076609">
    <property type="component" value="Unassembled WGS sequence"/>
</dbReference>
<keyword evidence="3" id="KW-1185">Reference proteome</keyword>
<dbReference type="SUPFAM" id="SSF50891">
    <property type="entry name" value="Cyclophilin-like"/>
    <property type="match status" value="1"/>
</dbReference>
<reference evidence="3" key="1">
    <citation type="submission" date="2016-01" db="EMBL/GenBank/DDBJ databases">
        <title>Draft genome of Chromobacterium sp. F49.</title>
        <authorList>
            <person name="Hong K.W."/>
        </authorList>
    </citation>
    <scope>NUCLEOTIDE SEQUENCE [LARGE SCALE GENOMIC DNA]</scope>
    <source>
        <strain evidence="3">CN3</strain>
    </source>
</reference>
<keyword evidence="2" id="KW-0413">Isomerase</keyword>
<dbReference type="EMBL" id="LQQO01000012">
    <property type="protein sequence ID" value="KZE15411.1"/>
    <property type="molecule type" value="Genomic_DNA"/>
</dbReference>
<feature type="domain" description="PPIase cyclophilin-type" evidence="1">
    <location>
        <begin position="8"/>
        <end position="173"/>
    </location>
</feature>
<name>A0ABR5YCX2_9SPHN</name>
<gene>
    <name evidence="2" type="ORF">AVT10_03180</name>
</gene>
<accession>A0ABR5YCX2</accession>
<evidence type="ECO:0000313" key="2">
    <source>
        <dbReference type="EMBL" id="KZE15411.1"/>
    </source>
</evidence>
<dbReference type="PROSITE" id="PS50072">
    <property type="entry name" value="CSA_PPIASE_2"/>
    <property type="match status" value="1"/>
</dbReference>
<dbReference type="GO" id="GO:0016853">
    <property type="term" value="F:isomerase activity"/>
    <property type="evidence" value="ECO:0007669"/>
    <property type="project" value="UniProtKB-KW"/>
</dbReference>